<feature type="chain" id="PRO_5011971466" evidence="1">
    <location>
        <begin position="23"/>
        <end position="1060"/>
    </location>
</feature>
<comment type="caution">
    <text evidence="3">The sequence shown here is derived from an EMBL/GenBank/DDBJ whole genome shotgun (WGS) entry which is preliminary data.</text>
</comment>
<name>A0A258FLH1_9CAUL</name>
<dbReference type="InterPro" id="IPR036709">
    <property type="entry name" value="Autotransporte_beta_dom_sf"/>
</dbReference>
<dbReference type="SUPFAM" id="SSF103515">
    <property type="entry name" value="Autotransporter"/>
    <property type="match status" value="1"/>
</dbReference>
<feature type="signal peptide" evidence="1">
    <location>
        <begin position="1"/>
        <end position="22"/>
    </location>
</feature>
<gene>
    <name evidence="3" type="ORF">B7Z01_10045</name>
</gene>
<protein>
    <submittedName>
        <fullName evidence="3">Autotransporter outer membrane beta-barrel domain-containing protein</fullName>
    </submittedName>
</protein>
<keyword evidence="1" id="KW-0732">Signal</keyword>
<dbReference type="PROSITE" id="PS51208">
    <property type="entry name" value="AUTOTRANSPORTER"/>
    <property type="match status" value="1"/>
</dbReference>
<evidence type="ECO:0000313" key="3">
    <source>
        <dbReference type="EMBL" id="OYX32969.1"/>
    </source>
</evidence>
<dbReference type="AlphaFoldDB" id="A0A258FLH1"/>
<dbReference type="Proteomes" id="UP000215595">
    <property type="component" value="Unassembled WGS sequence"/>
</dbReference>
<evidence type="ECO:0000313" key="4">
    <source>
        <dbReference type="Proteomes" id="UP000215595"/>
    </source>
</evidence>
<evidence type="ECO:0000259" key="2">
    <source>
        <dbReference type="PROSITE" id="PS51208"/>
    </source>
</evidence>
<dbReference type="EMBL" id="NCEB01000019">
    <property type="protein sequence ID" value="OYX32969.1"/>
    <property type="molecule type" value="Genomic_DNA"/>
</dbReference>
<proteinExistence type="predicted"/>
<organism evidence="3 4">
    <name type="scientific">Brevundimonas subvibrioides</name>
    <dbReference type="NCBI Taxonomy" id="74313"/>
    <lineage>
        <taxon>Bacteria</taxon>
        <taxon>Pseudomonadati</taxon>
        <taxon>Pseudomonadota</taxon>
        <taxon>Alphaproteobacteria</taxon>
        <taxon>Caulobacterales</taxon>
        <taxon>Caulobacteraceae</taxon>
        <taxon>Brevundimonas</taxon>
    </lineage>
</organism>
<evidence type="ECO:0000256" key="1">
    <source>
        <dbReference type="SAM" id="SignalP"/>
    </source>
</evidence>
<dbReference type="InterPro" id="IPR005546">
    <property type="entry name" value="Autotransporte_beta"/>
</dbReference>
<sequence length="1060" mass="107690">MRRLLATAVALAPLMAATGVQAQTVISNARTTPILTSNATGSARDDIRIASGGSITVTSGVAVTVDTNNFIDLDSGSSISMLNSADGSTGILVGPGATAANVTIGGNITATDNIETYPDTDSDGDLDGPFANGVDRYALRLTGGTALTGNILIESTANLQVEGNGARTVSLERDLTGNVTVFGSMRAIGTNAIGYNQTGSVSGPVNLGGTVAAQGEGASSVNIQGDVGGRLTLQGAMTSTGYRSINRPSDAAIGRLEPDDLLQGGSTVVVAGNVAGGVVLDVRPADNSTTSTDEDNDGIQDSVEGNSALTSYGAAPALLVGSSTRSITLGAAGTGDLNYGLINRGTINSDGVYDGISTTGIQLGVAGGQTVAIAGGVRNEGNITAVGRNASTTGVSIGAGVSTPRFDNTSAISTGIVSTVDNVSAGGVLIGAGASVPTLNNSGSILVNANGGLGSAYGIRDLSGSLTTLTNSRFVQALVAPNLAGDAVTGTATAIDVSANTTGVTVRQFGVTSTPSDLDPDTDGDGVPNSREPAIVGDVRFGSGADILSVENGQVRGAIAFGTGADRLSITGGSVVTGAVTDTDGLLTVDVANGTLDARQVGVTGATSLNIGSSGDLIVTLDPATGSNAGFRVNGTATLAAGAGLGIRFNSLITDPRRFTIIDADVLNAGALDQSAVQANSPYLFVVAAGTDVAAGDVFVDARRRTAAEADLIAVEAQAFDAFYGALSGNTPLRELFIAQAGREGFIDLYEQILPDHSGGPLLSLASGVDAVTRALSGRNATVTPGETSAWLQEINFYADKDKTDSYGFRSEGFGVAGGVERGTSLGALGVTVAFTSSDIEDPEAEAEEILSASLIELGLSWRAQGQAWSTWARAAGGYATFESTRQLVTQDINLINQSSWNGFTLSLAGGASYERNFGRLNIRPEAYLEYFSLSEDAHVEEGLNDGFNLEIEDRDGHMFAGVAAVNIGYGFGENGWIRPELRLGWRQNISVDPGETIARFVSGGGPFTLTPDSIEGGGPIAGFNLSVGNDLGRLSVTADAEMIEDYVRYTLLLRASFRF</sequence>
<reference evidence="3 4" key="1">
    <citation type="submission" date="2017-03" db="EMBL/GenBank/DDBJ databases">
        <title>Lifting the veil on microbial sulfur biogeochemistry in mining wastewaters.</title>
        <authorList>
            <person name="Kantor R.S."/>
            <person name="Colenbrander Nelson T."/>
            <person name="Marshall S."/>
            <person name="Bennett D."/>
            <person name="Apte S."/>
            <person name="Camacho D."/>
            <person name="Thomas B.C."/>
            <person name="Warren L.A."/>
            <person name="Banfield J.F."/>
        </authorList>
    </citation>
    <scope>NUCLEOTIDE SEQUENCE [LARGE SCALE GENOMIC DNA]</scope>
    <source>
        <strain evidence="3">32-69-9</strain>
    </source>
</reference>
<dbReference type="SMART" id="SM00869">
    <property type="entry name" value="Autotransporter"/>
    <property type="match status" value="1"/>
</dbReference>
<feature type="domain" description="Autotransporter" evidence="2">
    <location>
        <begin position="783"/>
        <end position="1060"/>
    </location>
</feature>
<accession>A0A258FLH1</accession>